<name>A0A7K3M3P7_9ACTN</name>
<dbReference type="SMART" id="SM00344">
    <property type="entry name" value="HTH_ASNC"/>
    <property type="match status" value="2"/>
</dbReference>
<dbReference type="EMBL" id="WLZY01000004">
    <property type="protein sequence ID" value="NDL57865.1"/>
    <property type="molecule type" value="Genomic_DNA"/>
</dbReference>
<dbReference type="GO" id="GO:0043565">
    <property type="term" value="F:sequence-specific DNA binding"/>
    <property type="evidence" value="ECO:0007669"/>
    <property type="project" value="InterPro"/>
</dbReference>
<dbReference type="InterPro" id="IPR036388">
    <property type="entry name" value="WH-like_DNA-bd_sf"/>
</dbReference>
<dbReference type="GO" id="GO:0005829">
    <property type="term" value="C:cytosol"/>
    <property type="evidence" value="ECO:0007669"/>
    <property type="project" value="TreeGrafter"/>
</dbReference>
<organism evidence="5 6">
    <name type="scientific">Phytoactinopolyspora mesophila</name>
    <dbReference type="NCBI Taxonomy" id="2650750"/>
    <lineage>
        <taxon>Bacteria</taxon>
        <taxon>Bacillati</taxon>
        <taxon>Actinomycetota</taxon>
        <taxon>Actinomycetes</taxon>
        <taxon>Jiangellales</taxon>
        <taxon>Jiangellaceae</taxon>
        <taxon>Phytoactinopolyspora</taxon>
    </lineage>
</organism>
<keyword evidence="6" id="KW-1185">Reference proteome</keyword>
<dbReference type="SUPFAM" id="SSF46785">
    <property type="entry name" value="Winged helix' DNA-binding domain"/>
    <property type="match status" value="2"/>
</dbReference>
<evidence type="ECO:0000259" key="4">
    <source>
        <dbReference type="PROSITE" id="PS50956"/>
    </source>
</evidence>
<sequence>MQDSNVLDELDLEIVNALQLAPRARWADLAPILGADPTTLARRWQRLTDDGIARITVVPRRGTVSQQSVAYVELRCANGAIPKVTARLAADPDVLTIHHTAGFAQLMIVLTAGPRLPDYLLNRIGPISGVLDYAVHIITDLPFETDRWHIRALTADQHNRLRALGVGAGDGRSLEGRVTDLDRELVTRLCVDGRASYQELADQTGVSAPAVARRLNRLLRARVIGLRCDVSRRRLGLPGAVFLRGTLDRAEFRTAMGELGARIPELRLITAVAGASNSQLSVWLRSIADLFQVEERLARELPSLRVTDRIVVLRTIKLMGHILDDSERRIRTVPINVDYL</sequence>
<dbReference type="AlphaFoldDB" id="A0A7K3M3P7"/>
<dbReference type="PROSITE" id="PS50956">
    <property type="entry name" value="HTH_ASNC_2"/>
    <property type="match status" value="1"/>
</dbReference>
<dbReference type="Proteomes" id="UP000460435">
    <property type="component" value="Unassembled WGS sequence"/>
</dbReference>
<dbReference type="Gene3D" id="1.10.10.10">
    <property type="entry name" value="Winged helix-like DNA-binding domain superfamily/Winged helix DNA-binding domain"/>
    <property type="match status" value="2"/>
</dbReference>
<protein>
    <submittedName>
        <fullName evidence="5">AsnC family transcriptional regulator</fullName>
    </submittedName>
</protein>
<accession>A0A7K3M3P7</accession>
<gene>
    <name evidence="5" type="ORF">F7O44_12340</name>
</gene>
<proteinExistence type="predicted"/>
<evidence type="ECO:0000313" key="6">
    <source>
        <dbReference type="Proteomes" id="UP000460435"/>
    </source>
</evidence>
<dbReference type="SUPFAM" id="SSF54909">
    <property type="entry name" value="Dimeric alpha+beta barrel"/>
    <property type="match status" value="1"/>
</dbReference>
<dbReference type="Gene3D" id="3.30.70.920">
    <property type="match status" value="1"/>
</dbReference>
<dbReference type="InterPro" id="IPR019888">
    <property type="entry name" value="Tscrpt_reg_AsnC-like"/>
</dbReference>
<keyword evidence="2" id="KW-0238">DNA-binding</keyword>
<dbReference type="InterPro" id="IPR000485">
    <property type="entry name" value="AsnC-type_HTH_dom"/>
</dbReference>
<keyword evidence="1" id="KW-0805">Transcription regulation</keyword>
<dbReference type="RefSeq" id="WP_162450586.1">
    <property type="nucleotide sequence ID" value="NZ_WLZY01000004.1"/>
</dbReference>
<dbReference type="PANTHER" id="PTHR30154">
    <property type="entry name" value="LEUCINE-RESPONSIVE REGULATORY PROTEIN"/>
    <property type="match status" value="1"/>
</dbReference>
<dbReference type="Pfam" id="PF13404">
    <property type="entry name" value="HTH_AsnC-type"/>
    <property type="match status" value="2"/>
</dbReference>
<evidence type="ECO:0000313" key="5">
    <source>
        <dbReference type="EMBL" id="NDL57865.1"/>
    </source>
</evidence>
<evidence type="ECO:0000256" key="3">
    <source>
        <dbReference type="ARBA" id="ARBA00023163"/>
    </source>
</evidence>
<reference evidence="5 6" key="1">
    <citation type="submission" date="2019-11" db="EMBL/GenBank/DDBJ databases">
        <authorList>
            <person name="Li X.-J."/>
            <person name="Feng X.-M."/>
        </authorList>
    </citation>
    <scope>NUCLEOTIDE SEQUENCE [LARGE SCALE GENOMIC DNA]</scope>
    <source>
        <strain evidence="5 6">XMNu-373</strain>
    </source>
</reference>
<comment type="caution">
    <text evidence="5">The sequence shown here is derived from an EMBL/GenBank/DDBJ whole genome shotgun (WGS) entry which is preliminary data.</text>
</comment>
<dbReference type="InterPro" id="IPR036390">
    <property type="entry name" value="WH_DNA-bd_sf"/>
</dbReference>
<feature type="domain" description="HTH asnC-type" evidence="4">
    <location>
        <begin position="178"/>
        <end position="238"/>
    </location>
</feature>
<dbReference type="InterPro" id="IPR011008">
    <property type="entry name" value="Dimeric_a/b-barrel"/>
</dbReference>
<dbReference type="PANTHER" id="PTHR30154:SF34">
    <property type="entry name" value="TRANSCRIPTIONAL REGULATOR AZLB"/>
    <property type="match status" value="1"/>
</dbReference>
<dbReference type="PRINTS" id="PR00033">
    <property type="entry name" value="HTHASNC"/>
</dbReference>
<dbReference type="GO" id="GO:0043200">
    <property type="term" value="P:response to amino acid"/>
    <property type="evidence" value="ECO:0007669"/>
    <property type="project" value="TreeGrafter"/>
</dbReference>
<evidence type="ECO:0000256" key="2">
    <source>
        <dbReference type="ARBA" id="ARBA00023125"/>
    </source>
</evidence>
<evidence type="ECO:0000256" key="1">
    <source>
        <dbReference type="ARBA" id="ARBA00023015"/>
    </source>
</evidence>
<keyword evidence="3" id="KW-0804">Transcription</keyword>